<dbReference type="AlphaFoldDB" id="A0A1H5MR33"/>
<reference evidence="2" key="1">
    <citation type="submission" date="2016-10" db="EMBL/GenBank/DDBJ databases">
        <authorList>
            <person name="Varghese N."/>
            <person name="Submissions S."/>
        </authorList>
    </citation>
    <scope>NUCLEOTIDE SEQUENCE [LARGE SCALE GENOMIC DNA]</scope>
    <source>
        <strain evidence="2">DSM 45237</strain>
    </source>
</reference>
<organism evidence="1 2">
    <name type="scientific">Jiangella alba</name>
    <dbReference type="NCBI Taxonomy" id="561176"/>
    <lineage>
        <taxon>Bacteria</taxon>
        <taxon>Bacillati</taxon>
        <taxon>Actinomycetota</taxon>
        <taxon>Actinomycetes</taxon>
        <taxon>Jiangellales</taxon>
        <taxon>Jiangellaceae</taxon>
        <taxon>Jiangella</taxon>
    </lineage>
</organism>
<accession>A0A1H5MR33</accession>
<proteinExistence type="predicted"/>
<protein>
    <submittedName>
        <fullName evidence="1">Uncharacterized protein</fullName>
    </submittedName>
</protein>
<evidence type="ECO:0000313" key="1">
    <source>
        <dbReference type="EMBL" id="SEE91197.1"/>
    </source>
</evidence>
<name>A0A1H5MR33_9ACTN</name>
<keyword evidence="2" id="KW-1185">Reference proteome</keyword>
<dbReference type="EMBL" id="FNUC01000003">
    <property type="protein sequence ID" value="SEE91197.1"/>
    <property type="molecule type" value="Genomic_DNA"/>
</dbReference>
<dbReference type="Proteomes" id="UP000181980">
    <property type="component" value="Unassembled WGS sequence"/>
</dbReference>
<gene>
    <name evidence="1" type="ORF">SAMN04488561_3318</name>
</gene>
<evidence type="ECO:0000313" key="2">
    <source>
        <dbReference type="Proteomes" id="UP000181980"/>
    </source>
</evidence>
<sequence length="88" mass="9242">MTEASPSTTNTPRVGESAPLTHGICMRCWPVALDPKTIAMCGMPAWPEGARPHLCDYPAFACGCVPCVVCTEFQGAACPTCGNRGRAL</sequence>
<dbReference type="RefSeq" id="WP_141711588.1">
    <property type="nucleotide sequence ID" value="NZ_FNUC01000003.1"/>
</dbReference>